<evidence type="ECO:0000256" key="1">
    <source>
        <dbReference type="ARBA" id="ARBA00022729"/>
    </source>
</evidence>
<proteinExistence type="predicted"/>
<organism evidence="2">
    <name type="scientific">marine metagenome</name>
    <dbReference type="NCBI Taxonomy" id="408172"/>
    <lineage>
        <taxon>unclassified sequences</taxon>
        <taxon>metagenomes</taxon>
        <taxon>ecological metagenomes</taxon>
    </lineage>
</organism>
<accession>A0A381SFL5</accession>
<reference evidence="2" key="1">
    <citation type="submission" date="2018-05" db="EMBL/GenBank/DDBJ databases">
        <authorList>
            <person name="Lanie J.A."/>
            <person name="Ng W.-L."/>
            <person name="Kazmierczak K.M."/>
            <person name="Andrzejewski T.M."/>
            <person name="Davidsen T.M."/>
            <person name="Wayne K.J."/>
            <person name="Tettelin H."/>
            <person name="Glass J.I."/>
            <person name="Rusch D."/>
            <person name="Podicherti R."/>
            <person name="Tsui H.-C.T."/>
            <person name="Winkler M.E."/>
        </authorList>
    </citation>
    <scope>NUCLEOTIDE SEQUENCE</scope>
</reference>
<dbReference type="InterPro" id="IPR018893">
    <property type="entry name" value="T8SS_CsgF"/>
</dbReference>
<dbReference type="Pfam" id="PF10614">
    <property type="entry name" value="CsgF"/>
    <property type="match status" value="1"/>
</dbReference>
<dbReference type="EMBL" id="UINC01002988">
    <property type="protein sequence ID" value="SVA02264.1"/>
    <property type="molecule type" value="Genomic_DNA"/>
</dbReference>
<protein>
    <recommendedName>
        <fullName evidence="3">Curli production assembly/transport component CsgF</fullName>
    </recommendedName>
</protein>
<gene>
    <name evidence="2" type="ORF">METZ01_LOCUS55118</name>
</gene>
<name>A0A381SFL5_9ZZZZ</name>
<keyword evidence="1" id="KW-0732">Signal</keyword>
<evidence type="ECO:0008006" key="3">
    <source>
        <dbReference type="Google" id="ProtNLM"/>
    </source>
</evidence>
<sequence>MRIIITILAVLSLYSIANASELTFKFDSPSFSGEGKSSHYLTVENIEKTRKDAIKAAEKAAADKVKEDAKNTAVAKFKANLESRFYTALAKQITTNIFGADGLQQDTGSFTSPIGGELVEWTTPSGTGNVVVTVTETDGTVTTFTMPKED</sequence>
<evidence type="ECO:0000313" key="2">
    <source>
        <dbReference type="EMBL" id="SVA02264.1"/>
    </source>
</evidence>
<dbReference type="AlphaFoldDB" id="A0A381SFL5"/>